<feature type="region of interest" description="Disordered" evidence="1">
    <location>
        <begin position="59"/>
        <end position="91"/>
    </location>
</feature>
<evidence type="ECO:0000313" key="3">
    <source>
        <dbReference type="Proteomes" id="UP001152622"/>
    </source>
</evidence>
<dbReference type="EMBL" id="JAINUF010000005">
    <property type="protein sequence ID" value="KAJ8360602.1"/>
    <property type="molecule type" value="Genomic_DNA"/>
</dbReference>
<evidence type="ECO:0000256" key="1">
    <source>
        <dbReference type="SAM" id="MobiDB-lite"/>
    </source>
</evidence>
<evidence type="ECO:0000313" key="2">
    <source>
        <dbReference type="EMBL" id="KAJ8360602.1"/>
    </source>
</evidence>
<gene>
    <name evidence="2" type="ORF">SKAU_G00171270</name>
</gene>
<protein>
    <submittedName>
        <fullName evidence="2">Uncharacterized protein</fullName>
    </submittedName>
</protein>
<dbReference type="AlphaFoldDB" id="A0A9Q1J0V9"/>
<reference evidence="2" key="1">
    <citation type="journal article" date="2023" name="Science">
        <title>Genome structures resolve the early diversification of teleost fishes.</title>
        <authorList>
            <person name="Parey E."/>
            <person name="Louis A."/>
            <person name="Montfort J."/>
            <person name="Bouchez O."/>
            <person name="Roques C."/>
            <person name="Iampietro C."/>
            <person name="Lluch J."/>
            <person name="Castinel A."/>
            <person name="Donnadieu C."/>
            <person name="Desvignes T."/>
            <person name="Floi Bucao C."/>
            <person name="Jouanno E."/>
            <person name="Wen M."/>
            <person name="Mejri S."/>
            <person name="Dirks R."/>
            <person name="Jansen H."/>
            <person name="Henkel C."/>
            <person name="Chen W.J."/>
            <person name="Zahm M."/>
            <person name="Cabau C."/>
            <person name="Klopp C."/>
            <person name="Thompson A.W."/>
            <person name="Robinson-Rechavi M."/>
            <person name="Braasch I."/>
            <person name="Lecointre G."/>
            <person name="Bobe J."/>
            <person name="Postlethwait J.H."/>
            <person name="Berthelot C."/>
            <person name="Roest Crollius H."/>
            <person name="Guiguen Y."/>
        </authorList>
    </citation>
    <scope>NUCLEOTIDE SEQUENCE</scope>
    <source>
        <strain evidence="2">WJC10195</strain>
    </source>
</reference>
<dbReference type="Proteomes" id="UP001152622">
    <property type="component" value="Chromosome 5"/>
</dbReference>
<comment type="caution">
    <text evidence="2">The sequence shown here is derived from an EMBL/GenBank/DDBJ whole genome shotgun (WGS) entry which is preliminary data.</text>
</comment>
<feature type="compositionally biased region" description="Polar residues" evidence="1">
    <location>
        <begin position="60"/>
        <end position="75"/>
    </location>
</feature>
<dbReference type="OrthoDB" id="10635263at2759"/>
<organism evidence="2 3">
    <name type="scientific">Synaphobranchus kaupii</name>
    <name type="common">Kaup's arrowtooth eel</name>
    <dbReference type="NCBI Taxonomy" id="118154"/>
    <lineage>
        <taxon>Eukaryota</taxon>
        <taxon>Metazoa</taxon>
        <taxon>Chordata</taxon>
        <taxon>Craniata</taxon>
        <taxon>Vertebrata</taxon>
        <taxon>Euteleostomi</taxon>
        <taxon>Actinopterygii</taxon>
        <taxon>Neopterygii</taxon>
        <taxon>Teleostei</taxon>
        <taxon>Anguilliformes</taxon>
        <taxon>Synaphobranchidae</taxon>
        <taxon>Synaphobranchus</taxon>
    </lineage>
</organism>
<keyword evidence="3" id="KW-1185">Reference proteome</keyword>
<proteinExistence type="predicted"/>
<sequence>MLGFRQRTWHVPNSTPLPQLQTEVLTHYSQLTDLQFLRGPSAGLVAARVQRFETEALQLSPKSVSNASSPTSPCTKETAGKGKRKSQTDTARVMRLKVANTRNEGSFQPSGANCSVP</sequence>
<accession>A0A9Q1J0V9</accession>
<name>A0A9Q1J0V9_SYNKA</name>